<dbReference type="EMBL" id="JAMQOS010000007">
    <property type="protein sequence ID" value="MDS0284151.1"/>
    <property type="molecule type" value="Genomic_DNA"/>
</dbReference>
<evidence type="ECO:0000313" key="2">
    <source>
        <dbReference type="EMBL" id="MDS0284151.1"/>
    </source>
</evidence>
<dbReference type="Pfam" id="PF26408">
    <property type="entry name" value="DUF8106"/>
    <property type="match status" value="1"/>
</dbReference>
<evidence type="ECO:0000259" key="1">
    <source>
        <dbReference type="Pfam" id="PF26408"/>
    </source>
</evidence>
<protein>
    <submittedName>
        <fullName evidence="2">Phage terminase large subunit family protein</fullName>
    </submittedName>
</protein>
<comment type="caution">
    <text evidence="2">The sequence shown here is derived from an EMBL/GenBank/DDBJ whole genome shotgun (WGS) entry which is preliminary data.</text>
</comment>
<dbReference type="Proteomes" id="UP001268864">
    <property type="component" value="Unassembled WGS sequence"/>
</dbReference>
<dbReference type="RefSeq" id="WP_310901894.1">
    <property type="nucleotide sequence ID" value="NZ_JAMQOS010000007.1"/>
</dbReference>
<keyword evidence="3" id="KW-1185">Reference proteome</keyword>
<sequence>MTSTKSLPVNATATAPPPDSRMKALLFCPSCGHESPVTGDWELEQTDQGRVYRCPWCHTVISNRPESDEN</sequence>
<gene>
    <name evidence="2" type="ORF">NDI86_18830</name>
</gene>
<proteinExistence type="predicted"/>
<reference evidence="2 3" key="1">
    <citation type="submission" date="2022-06" db="EMBL/GenBank/DDBJ databases">
        <title>Halomicroarcula sp. a new haloarchaeum isolate from saline soil.</title>
        <authorList>
            <person name="Strakova D."/>
            <person name="Galisteo C."/>
            <person name="Sanchez-Porro C."/>
            <person name="Ventosa A."/>
        </authorList>
    </citation>
    <scope>NUCLEOTIDE SEQUENCE [LARGE SCALE GENOMIC DNA]</scope>
    <source>
        <strain evidence="2 3">S3CR25-11</strain>
    </source>
</reference>
<dbReference type="InterPro" id="IPR058419">
    <property type="entry name" value="DUF8106"/>
</dbReference>
<feature type="domain" description="DUF8106" evidence="1">
    <location>
        <begin position="23"/>
        <end position="64"/>
    </location>
</feature>
<evidence type="ECO:0000313" key="3">
    <source>
        <dbReference type="Proteomes" id="UP001268864"/>
    </source>
</evidence>
<organism evidence="2 3">
    <name type="scientific">Haloarcula onubensis</name>
    <dbReference type="NCBI Taxonomy" id="2950539"/>
    <lineage>
        <taxon>Archaea</taxon>
        <taxon>Methanobacteriati</taxon>
        <taxon>Methanobacteriota</taxon>
        <taxon>Stenosarchaea group</taxon>
        <taxon>Halobacteria</taxon>
        <taxon>Halobacteriales</taxon>
        <taxon>Haloarculaceae</taxon>
        <taxon>Haloarcula</taxon>
    </lineage>
</organism>
<accession>A0ABU2FVI7</accession>
<name>A0ABU2FVI7_9EURY</name>